<proteinExistence type="predicted"/>
<organism evidence="1">
    <name type="scientific">Vibrio sp. FF_482</name>
    <dbReference type="NCBI Taxonomy" id="1652836"/>
    <lineage>
        <taxon>Bacteria</taxon>
        <taxon>Pseudomonadati</taxon>
        <taxon>Pseudomonadota</taxon>
        <taxon>Gammaproteobacteria</taxon>
        <taxon>Vibrionales</taxon>
        <taxon>Vibrionaceae</taxon>
        <taxon>Vibrio</taxon>
    </lineage>
</organism>
<evidence type="ECO:0000313" key="1">
    <source>
        <dbReference type="EMBL" id="AKN40149.1"/>
    </source>
</evidence>
<reference evidence="1" key="1">
    <citation type="journal article" date="2015" name="MBio">
        <title>Eco-Evolutionary Dynamics of Episomes among Ecologically Cohesive Bacterial Populations.</title>
        <authorList>
            <person name="Xue H."/>
            <person name="Cordero O.X."/>
            <person name="Camas F.M."/>
            <person name="Trimble W."/>
            <person name="Meyer F."/>
            <person name="Guglielmini J."/>
            <person name="Rocha E.P."/>
            <person name="Polz M.F."/>
        </authorList>
    </citation>
    <scope>NUCLEOTIDE SEQUENCE</scope>
    <source>
        <strain evidence="1">FF_482</strain>
    </source>
</reference>
<name>A0A0H4A1T6_9VIBR</name>
<dbReference type="EMBL" id="KP795681">
    <property type="protein sequence ID" value="AKN40149.1"/>
    <property type="molecule type" value="Genomic_DNA"/>
</dbReference>
<accession>A0A0H4A1T6</accession>
<protein>
    <submittedName>
        <fullName evidence="1">Uncharacterized protein</fullName>
    </submittedName>
</protein>
<sequence length="129" mass="14119">MGGHQIKKSVVDAFLEVKRDVKDLLYGNTRNNAFGPQDKLLDEARHSVVFALANTEIEQALSFDSGLVGNYIGNLTPLDDIKNGCLSLVGKTKAGSKAIQAVGRVGKKISAFLDKIKDKLAHFFSWNDR</sequence>
<dbReference type="AlphaFoldDB" id="A0A0H4A1T6"/>